<evidence type="ECO:0000256" key="7">
    <source>
        <dbReference type="ARBA" id="ARBA00022777"/>
    </source>
</evidence>
<dbReference type="SUPFAM" id="SSF47384">
    <property type="entry name" value="Homodimeric domain of signal transducing histidine kinase"/>
    <property type="match status" value="1"/>
</dbReference>
<evidence type="ECO:0000313" key="13">
    <source>
        <dbReference type="Proteomes" id="UP000639396"/>
    </source>
</evidence>
<dbReference type="Gene3D" id="3.30.565.10">
    <property type="entry name" value="Histidine kinase-like ATPase, C-terminal domain"/>
    <property type="match status" value="1"/>
</dbReference>
<dbReference type="Pfam" id="PF00512">
    <property type="entry name" value="HisKA"/>
    <property type="match status" value="1"/>
</dbReference>
<dbReference type="EMBL" id="JACXJA010000016">
    <property type="protein sequence ID" value="MBD2863020.1"/>
    <property type="molecule type" value="Genomic_DNA"/>
</dbReference>
<dbReference type="InterPro" id="IPR036890">
    <property type="entry name" value="HATPase_C_sf"/>
</dbReference>
<keyword evidence="5" id="KW-0808">Transferase</keyword>
<feature type="transmembrane region" description="Helical" evidence="10">
    <location>
        <begin position="37"/>
        <end position="58"/>
    </location>
</feature>
<dbReference type="InterPro" id="IPR050351">
    <property type="entry name" value="BphY/WalK/GraS-like"/>
</dbReference>
<comment type="caution">
    <text evidence="12">The sequence shown here is derived from an EMBL/GenBank/DDBJ whole genome shotgun (WGS) entry which is preliminary data.</text>
</comment>
<keyword evidence="6" id="KW-0547">Nucleotide-binding</keyword>
<dbReference type="Pfam" id="PF02518">
    <property type="entry name" value="HATPase_c"/>
    <property type="match status" value="1"/>
</dbReference>
<reference evidence="12" key="1">
    <citation type="submission" date="2020-09" db="EMBL/GenBank/DDBJ databases">
        <title>A novel bacterium of genus Paenibacillus, isolated from South China Sea.</title>
        <authorList>
            <person name="Huang H."/>
            <person name="Mo K."/>
            <person name="Hu Y."/>
        </authorList>
    </citation>
    <scope>NUCLEOTIDE SEQUENCE</scope>
    <source>
        <strain evidence="12">IB182363</strain>
    </source>
</reference>
<dbReference type="SMART" id="SM00387">
    <property type="entry name" value="HATPase_c"/>
    <property type="match status" value="1"/>
</dbReference>
<keyword evidence="10" id="KW-0812">Transmembrane</keyword>
<evidence type="ECO:0000313" key="12">
    <source>
        <dbReference type="EMBL" id="MBD2863020.1"/>
    </source>
</evidence>
<keyword evidence="8" id="KW-0067">ATP-binding</keyword>
<dbReference type="InterPro" id="IPR004358">
    <property type="entry name" value="Sig_transdc_His_kin-like_C"/>
</dbReference>
<dbReference type="PRINTS" id="PR00344">
    <property type="entry name" value="BCTRLSENSOR"/>
</dbReference>
<keyword evidence="10" id="KW-1133">Transmembrane helix</keyword>
<evidence type="ECO:0000256" key="5">
    <source>
        <dbReference type="ARBA" id="ARBA00022679"/>
    </source>
</evidence>
<gene>
    <name evidence="12" type="ORF">IDH45_13590</name>
</gene>
<keyword evidence="9" id="KW-0902">Two-component regulatory system</keyword>
<protein>
    <recommendedName>
        <fullName evidence="3">histidine kinase</fullName>
        <ecNumber evidence="3">2.7.13.3</ecNumber>
    </recommendedName>
</protein>
<evidence type="ECO:0000256" key="3">
    <source>
        <dbReference type="ARBA" id="ARBA00012438"/>
    </source>
</evidence>
<dbReference type="InterPro" id="IPR005467">
    <property type="entry name" value="His_kinase_dom"/>
</dbReference>
<dbReference type="GO" id="GO:0016036">
    <property type="term" value="P:cellular response to phosphate starvation"/>
    <property type="evidence" value="ECO:0007669"/>
    <property type="project" value="TreeGrafter"/>
</dbReference>
<feature type="domain" description="Histidine kinase" evidence="11">
    <location>
        <begin position="128"/>
        <end position="340"/>
    </location>
</feature>
<dbReference type="CDD" id="cd00082">
    <property type="entry name" value="HisKA"/>
    <property type="match status" value="1"/>
</dbReference>
<comment type="catalytic activity">
    <reaction evidence="1">
        <text>ATP + protein L-histidine = ADP + protein N-phospho-L-histidine.</text>
        <dbReference type="EC" id="2.7.13.3"/>
    </reaction>
</comment>
<dbReference type="PANTHER" id="PTHR45453">
    <property type="entry name" value="PHOSPHATE REGULON SENSOR PROTEIN PHOR"/>
    <property type="match status" value="1"/>
</dbReference>
<dbReference type="PROSITE" id="PS50109">
    <property type="entry name" value="HIS_KIN"/>
    <property type="match status" value="1"/>
</dbReference>
<evidence type="ECO:0000256" key="4">
    <source>
        <dbReference type="ARBA" id="ARBA00022553"/>
    </source>
</evidence>
<keyword evidence="13" id="KW-1185">Reference proteome</keyword>
<dbReference type="InterPro" id="IPR036097">
    <property type="entry name" value="HisK_dim/P_sf"/>
</dbReference>
<dbReference type="AlphaFoldDB" id="A0A927CBU7"/>
<dbReference type="GO" id="GO:0005886">
    <property type="term" value="C:plasma membrane"/>
    <property type="evidence" value="ECO:0007669"/>
    <property type="project" value="TreeGrafter"/>
</dbReference>
<dbReference type="GO" id="GO:0005524">
    <property type="term" value="F:ATP binding"/>
    <property type="evidence" value="ECO:0007669"/>
    <property type="project" value="UniProtKB-KW"/>
</dbReference>
<dbReference type="GO" id="GO:0004721">
    <property type="term" value="F:phosphoprotein phosphatase activity"/>
    <property type="evidence" value="ECO:0007669"/>
    <property type="project" value="TreeGrafter"/>
</dbReference>
<evidence type="ECO:0000256" key="6">
    <source>
        <dbReference type="ARBA" id="ARBA00022741"/>
    </source>
</evidence>
<feature type="transmembrane region" description="Helical" evidence="10">
    <location>
        <begin position="12"/>
        <end position="31"/>
    </location>
</feature>
<dbReference type="EC" id="2.7.13.3" evidence="3"/>
<dbReference type="RefSeq" id="WP_190928445.1">
    <property type="nucleotide sequence ID" value="NZ_JACXJA010000016.1"/>
</dbReference>
<dbReference type="GO" id="GO:0000155">
    <property type="term" value="F:phosphorelay sensor kinase activity"/>
    <property type="evidence" value="ECO:0007669"/>
    <property type="project" value="InterPro"/>
</dbReference>
<evidence type="ECO:0000256" key="8">
    <source>
        <dbReference type="ARBA" id="ARBA00022840"/>
    </source>
</evidence>
<evidence type="ECO:0000256" key="2">
    <source>
        <dbReference type="ARBA" id="ARBA00004370"/>
    </source>
</evidence>
<name>A0A927CBU7_9BACL</name>
<dbReference type="Proteomes" id="UP000639396">
    <property type="component" value="Unassembled WGS sequence"/>
</dbReference>
<dbReference type="Gene3D" id="1.10.287.130">
    <property type="match status" value="1"/>
</dbReference>
<accession>A0A927CBU7</accession>
<proteinExistence type="predicted"/>
<organism evidence="12 13">
    <name type="scientific">Paenibacillus oceani</name>
    <dbReference type="NCBI Taxonomy" id="2772510"/>
    <lineage>
        <taxon>Bacteria</taxon>
        <taxon>Bacillati</taxon>
        <taxon>Bacillota</taxon>
        <taxon>Bacilli</taxon>
        <taxon>Bacillales</taxon>
        <taxon>Paenibacillaceae</taxon>
        <taxon>Paenibacillus</taxon>
    </lineage>
</organism>
<evidence type="ECO:0000256" key="1">
    <source>
        <dbReference type="ARBA" id="ARBA00000085"/>
    </source>
</evidence>
<dbReference type="InterPro" id="IPR003661">
    <property type="entry name" value="HisK_dim/P_dom"/>
</dbReference>
<keyword evidence="10" id="KW-0472">Membrane</keyword>
<dbReference type="PANTHER" id="PTHR45453:SF1">
    <property type="entry name" value="PHOSPHATE REGULON SENSOR PROTEIN PHOR"/>
    <property type="match status" value="1"/>
</dbReference>
<sequence>MKSSFTRMIAFCYGAFLLSGTVYFIILIVLFEPGRGVIVLTAGFMAISALIWTGYVLAIRKRMTTILHQLSLTIQSLIELEERELFPVTEDTMLSKLQSQIVNLSRVLKSQRKRYQEEGDEMKALISDISHQLKTPLANLNLYNSLLLDESLDDGKRKQFTLHMQNQLEKMTWLMNSLIKMSRLEAGMIEIRKESASLADTVLSAIKQAYPGADSKGMEIRFQCGQPVVIHHDVKWTGEAVYNVIDNAVKYSPPGAIIEVGIDVYEFFARVDVWDYGEGITEDEINRLFQRFYRGDNARNVEGAGIGLYLTRKMITEQGGYIKVTSTPGKGSRFSVFLPV</sequence>
<keyword evidence="4" id="KW-0597">Phosphoprotein</keyword>
<evidence type="ECO:0000259" key="11">
    <source>
        <dbReference type="PROSITE" id="PS50109"/>
    </source>
</evidence>
<comment type="subcellular location">
    <subcellularLocation>
        <location evidence="2">Membrane</location>
    </subcellularLocation>
</comment>
<keyword evidence="7 12" id="KW-0418">Kinase</keyword>
<evidence type="ECO:0000256" key="9">
    <source>
        <dbReference type="ARBA" id="ARBA00023012"/>
    </source>
</evidence>
<dbReference type="InterPro" id="IPR003594">
    <property type="entry name" value="HATPase_dom"/>
</dbReference>
<dbReference type="SUPFAM" id="SSF55874">
    <property type="entry name" value="ATPase domain of HSP90 chaperone/DNA topoisomerase II/histidine kinase"/>
    <property type="match status" value="1"/>
</dbReference>
<evidence type="ECO:0000256" key="10">
    <source>
        <dbReference type="SAM" id="Phobius"/>
    </source>
</evidence>
<dbReference type="SMART" id="SM00388">
    <property type="entry name" value="HisKA"/>
    <property type="match status" value="1"/>
</dbReference>